<evidence type="ECO:0000313" key="2">
    <source>
        <dbReference type="EMBL" id="KNZ60919.1"/>
    </source>
</evidence>
<reference evidence="2 3" key="1">
    <citation type="submission" date="2015-08" db="EMBL/GenBank/DDBJ databases">
        <title>Next Generation Sequencing and Analysis of the Genome of Puccinia sorghi L Schw, the Causal Agent of Maize Common Rust.</title>
        <authorList>
            <person name="Rochi L."/>
            <person name="Burguener G."/>
            <person name="Darino M."/>
            <person name="Turjanski A."/>
            <person name="Kreff E."/>
            <person name="Dieguez M.J."/>
            <person name="Sacco F."/>
        </authorList>
    </citation>
    <scope>NUCLEOTIDE SEQUENCE [LARGE SCALE GENOMIC DNA]</scope>
    <source>
        <strain evidence="2 3">RO10H11247</strain>
    </source>
</reference>
<keyword evidence="3" id="KW-1185">Reference proteome</keyword>
<gene>
    <name evidence="2" type="ORF">VP01_14822g1</name>
</gene>
<dbReference type="SUPFAM" id="SSF56672">
    <property type="entry name" value="DNA/RNA polymerases"/>
    <property type="match status" value="1"/>
</dbReference>
<sequence>FQELKVAFTSAPILKIADPYCPFILECDCSDFALC</sequence>
<dbReference type="VEuPathDB" id="FungiDB:VP01_14822g1"/>
<dbReference type="Pfam" id="PF17919">
    <property type="entry name" value="RT_RNaseH_2"/>
    <property type="match status" value="1"/>
</dbReference>
<evidence type="ECO:0000259" key="1">
    <source>
        <dbReference type="Pfam" id="PF17919"/>
    </source>
</evidence>
<dbReference type="InterPro" id="IPR043502">
    <property type="entry name" value="DNA/RNA_pol_sf"/>
</dbReference>
<dbReference type="EMBL" id="LAVV01005356">
    <property type="protein sequence ID" value="KNZ60919.1"/>
    <property type="molecule type" value="Genomic_DNA"/>
</dbReference>
<protein>
    <recommendedName>
        <fullName evidence="1">Reverse transcriptase/retrotransposon-derived protein RNase H-like domain-containing protein</fullName>
    </recommendedName>
</protein>
<proteinExistence type="predicted"/>
<dbReference type="InterPro" id="IPR041577">
    <property type="entry name" value="RT_RNaseH_2"/>
</dbReference>
<organism evidence="2 3">
    <name type="scientific">Puccinia sorghi</name>
    <dbReference type="NCBI Taxonomy" id="27349"/>
    <lineage>
        <taxon>Eukaryota</taxon>
        <taxon>Fungi</taxon>
        <taxon>Dikarya</taxon>
        <taxon>Basidiomycota</taxon>
        <taxon>Pucciniomycotina</taxon>
        <taxon>Pucciniomycetes</taxon>
        <taxon>Pucciniales</taxon>
        <taxon>Pucciniaceae</taxon>
        <taxon>Puccinia</taxon>
    </lineage>
</organism>
<accession>A0A0L6VJN9</accession>
<dbReference type="Proteomes" id="UP000037035">
    <property type="component" value="Unassembled WGS sequence"/>
</dbReference>
<feature type="domain" description="Reverse transcriptase/retrotransposon-derived protein RNase H-like" evidence="1">
    <location>
        <begin position="1"/>
        <end position="34"/>
    </location>
</feature>
<feature type="non-terminal residue" evidence="2">
    <location>
        <position position="1"/>
    </location>
</feature>
<dbReference type="AlphaFoldDB" id="A0A0L6VJN9"/>
<evidence type="ECO:0000313" key="3">
    <source>
        <dbReference type="Proteomes" id="UP000037035"/>
    </source>
</evidence>
<comment type="caution">
    <text evidence="2">The sequence shown here is derived from an EMBL/GenBank/DDBJ whole genome shotgun (WGS) entry which is preliminary data.</text>
</comment>
<name>A0A0L6VJN9_9BASI</name>
<dbReference type="OrthoDB" id="2975412at2759"/>